<dbReference type="AlphaFoldDB" id="A0AAV4XXF5"/>
<reference evidence="1 2" key="1">
    <citation type="submission" date="2021-06" db="EMBL/GenBank/DDBJ databases">
        <title>Caerostris extrusa draft genome.</title>
        <authorList>
            <person name="Kono N."/>
            <person name="Arakawa K."/>
        </authorList>
    </citation>
    <scope>NUCLEOTIDE SEQUENCE [LARGE SCALE GENOMIC DNA]</scope>
</reference>
<sequence>MPESSGYCLLFTTNSPESNKTSHPPIRPLRLTLLLLNGPAYVPGYANPVRGLDVKKRKSEESFVFCSRQPPRSQTKQCHSASGHPFQSRTRGASMGQPMFQTYITDWAQIALRSGGYCLLFPTTSTKPNKTMPAKAKLGKAAALPVGLPPGKERVLVTNSAAR</sequence>
<comment type="caution">
    <text evidence="1">The sequence shown here is derived from an EMBL/GenBank/DDBJ whole genome shotgun (WGS) entry which is preliminary data.</text>
</comment>
<accession>A0AAV4XXF5</accession>
<keyword evidence="2" id="KW-1185">Reference proteome</keyword>
<evidence type="ECO:0000313" key="2">
    <source>
        <dbReference type="Proteomes" id="UP001054945"/>
    </source>
</evidence>
<proteinExistence type="predicted"/>
<evidence type="ECO:0000313" key="1">
    <source>
        <dbReference type="EMBL" id="GIY99429.1"/>
    </source>
</evidence>
<dbReference type="EMBL" id="BPLR01018421">
    <property type="protein sequence ID" value="GIY99429.1"/>
    <property type="molecule type" value="Genomic_DNA"/>
</dbReference>
<name>A0AAV4XXF5_CAEEX</name>
<protein>
    <submittedName>
        <fullName evidence="1">Uncharacterized protein</fullName>
    </submittedName>
</protein>
<gene>
    <name evidence="1" type="ORF">CEXT_334001</name>
</gene>
<organism evidence="1 2">
    <name type="scientific">Caerostris extrusa</name>
    <name type="common">Bark spider</name>
    <name type="synonym">Caerostris bankana</name>
    <dbReference type="NCBI Taxonomy" id="172846"/>
    <lineage>
        <taxon>Eukaryota</taxon>
        <taxon>Metazoa</taxon>
        <taxon>Ecdysozoa</taxon>
        <taxon>Arthropoda</taxon>
        <taxon>Chelicerata</taxon>
        <taxon>Arachnida</taxon>
        <taxon>Araneae</taxon>
        <taxon>Araneomorphae</taxon>
        <taxon>Entelegynae</taxon>
        <taxon>Araneoidea</taxon>
        <taxon>Araneidae</taxon>
        <taxon>Caerostris</taxon>
    </lineage>
</organism>
<dbReference type="Proteomes" id="UP001054945">
    <property type="component" value="Unassembled WGS sequence"/>
</dbReference>